<dbReference type="AlphaFoldDB" id="A0A9W8AQT8"/>
<evidence type="ECO:0000256" key="7">
    <source>
        <dbReference type="ARBA" id="ARBA00023242"/>
    </source>
</evidence>
<dbReference type="InterPro" id="IPR015408">
    <property type="entry name" value="Znf_Mcm10/DnaG"/>
</dbReference>
<evidence type="ECO:0000259" key="10">
    <source>
        <dbReference type="Pfam" id="PF22379"/>
    </source>
</evidence>
<comment type="subcellular location">
    <subcellularLocation>
        <location evidence="1">Nucleus</location>
    </subcellularLocation>
</comment>
<dbReference type="Proteomes" id="UP001150925">
    <property type="component" value="Unassembled WGS sequence"/>
</dbReference>
<evidence type="ECO:0000256" key="1">
    <source>
        <dbReference type="ARBA" id="ARBA00004123"/>
    </source>
</evidence>
<evidence type="ECO:0000256" key="8">
    <source>
        <dbReference type="SAM" id="MobiDB-lite"/>
    </source>
</evidence>
<keyword evidence="3" id="KW-0235">DNA replication</keyword>
<dbReference type="InterPro" id="IPR055065">
    <property type="entry name" value="OB_MCM10"/>
</dbReference>
<keyword evidence="12" id="KW-1185">Reference proteome</keyword>
<evidence type="ECO:0000256" key="3">
    <source>
        <dbReference type="ARBA" id="ARBA00022705"/>
    </source>
</evidence>
<evidence type="ECO:0000313" key="11">
    <source>
        <dbReference type="EMBL" id="KAJ1962611.1"/>
    </source>
</evidence>
<dbReference type="PANTHER" id="PTHR13454">
    <property type="entry name" value="PROTEIN MCM10 HOMOLOG"/>
    <property type="match status" value="1"/>
</dbReference>
<dbReference type="InterPro" id="IPR012340">
    <property type="entry name" value="NA-bd_OB-fold"/>
</dbReference>
<evidence type="ECO:0000259" key="9">
    <source>
        <dbReference type="Pfam" id="PF09329"/>
    </source>
</evidence>
<feature type="domain" description="MCM10 OB-fold" evidence="10">
    <location>
        <begin position="69"/>
        <end position="200"/>
    </location>
</feature>
<dbReference type="Pfam" id="PF09329">
    <property type="entry name" value="zf-primase"/>
    <property type="match status" value="1"/>
</dbReference>
<evidence type="ECO:0000256" key="5">
    <source>
        <dbReference type="ARBA" id="ARBA00022771"/>
    </source>
</evidence>
<proteinExistence type="inferred from homology"/>
<reference evidence="11" key="1">
    <citation type="submission" date="2022-07" db="EMBL/GenBank/DDBJ databases">
        <title>Phylogenomic reconstructions and comparative analyses of Kickxellomycotina fungi.</title>
        <authorList>
            <person name="Reynolds N.K."/>
            <person name="Stajich J.E."/>
            <person name="Barry K."/>
            <person name="Grigoriev I.V."/>
            <person name="Crous P."/>
            <person name="Smith M.E."/>
        </authorList>
    </citation>
    <scope>NUCLEOTIDE SEQUENCE</scope>
    <source>
        <strain evidence="11">RSA 1196</strain>
    </source>
</reference>
<feature type="compositionally biased region" description="Basic and acidic residues" evidence="8">
    <location>
        <begin position="27"/>
        <end position="42"/>
    </location>
</feature>
<protein>
    <recommendedName>
        <fullName evidence="13">Zinc finger Mcm10/DnaG-type domain-containing protein</fullName>
    </recommendedName>
</protein>
<keyword evidence="6" id="KW-0862">Zinc</keyword>
<dbReference type="GO" id="GO:0003688">
    <property type="term" value="F:DNA replication origin binding"/>
    <property type="evidence" value="ECO:0007669"/>
    <property type="project" value="TreeGrafter"/>
</dbReference>
<dbReference type="GO" id="GO:0043596">
    <property type="term" value="C:nuclear replication fork"/>
    <property type="evidence" value="ECO:0007669"/>
    <property type="project" value="TreeGrafter"/>
</dbReference>
<accession>A0A9W8AQT8</accession>
<evidence type="ECO:0000256" key="4">
    <source>
        <dbReference type="ARBA" id="ARBA00022723"/>
    </source>
</evidence>
<dbReference type="Pfam" id="PF22379">
    <property type="entry name" value="OB_MCM10"/>
    <property type="match status" value="1"/>
</dbReference>
<dbReference type="EMBL" id="JANBPY010000940">
    <property type="protein sequence ID" value="KAJ1962611.1"/>
    <property type="molecule type" value="Genomic_DNA"/>
</dbReference>
<dbReference type="InterPro" id="IPR040184">
    <property type="entry name" value="Mcm10"/>
</dbReference>
<keyword evidence="7" id="KW-0539">Nucleus</keyword>
<dbReference type="OrthoDB" id="273123at2759"/>
<comment type="similarity">
    <text evidence="2">Belongs to the MCM10 family.</text>
</comment>
<evidence type="ECO:0000256" key="2">
    <source>
        <dbReference type="ARBA" id="ARBA00009679"/>
    </source>
</evidence>
<dbReference type="PANTHER" id="PTHR13454:SF11">
    <property type="entry name" value="PROTEIN MCM10 HOMOLOG"/>
    <property type="match status" value="1"/>
</dbReference>
<evidence type="ECO:0000256" key="6">
    <source>
        <dbReference type="ARBA" id="ARBA00022833"/>
    </source>
</evidence>
<feature type="domain" description="Zinc finger Mcm10/DnaG-type" evidence="9">
    <location>
        <begin position="203"/>
        <end position="248"/>
    </location>
</feature>
<gene>
    <name evidence="11" type="ORF">IWQ62_003473</name>
</gene>
<keyword evidence="4" id="KW-0479">Metal-binding</keyword>
<evidence type="ECO:0008006" key="13">
    <source>
        <dbReference type="Google" id="ProtNLM"/>
    </source>
</evidence>
<keyword evidence="5" id="KW-0863">Zinc-finger</keyword>
<feature type="compositionally biased region" description="Basic and acidic residues" evidence="8">
    <location>
        <begin position="350"/>
        <end position="363"/>
    </location>
</feature>
<feature type="region of interest" description="Disordered" evidence="8">
    <location>
        <begin position="350"/>
        <end position="381"/>
    </location>
</feature>
<evidence type="ECO:0000313" key="12">
    <source>
        <dbReference type="Proteomes" id="UP001150925"/>
    </source>
</evidence>
<feature type="region of interest" description="Disordered" evidence="8">
    <location>
        <begin position="23"/>
        <end position="42"/>
    </location>
</feature>
<sequence>MPRSSPDKKRPTFLEKMKAFRSAKSQRLKERHDHPIVKDFDHPLPPLPTDLVKHDSKAMAGIDQSIEPYSKLRICDRRVQLEEMHQKMACKRMVPLRQLIKSNSRQLEAINWVTIGVVWEVGSEKTTKGNRPQPYRTLKLTDLQEHVVNLILFGSVAQFTQVAEQLVKGQIVAVLNPGLLQPTESLTTLGLSVDTGSQLLRIGTSSDLGCCTGRVTSNRACPVPINITKGSLCVRHLEQSFKQFRASRMEFASGTSGMQLVDPEMSHVQVLKSKSTRRTMRETQDRNKLDFRFTATAFYKTADGDLIDTGDPQSQASNRLVDQVTAGQSPTTNNFLMDQCNTGARYLREAKRAGQSNPDKDSSKNAVKLTRTLNDPLDDIS</sequence>
<organism evidence="11 12">
    <name type="scientific">Dispira parvispora</name>
    <dbReference type="NCBI Taxonomy" id="1520584"/>
    <lineage>
        <taxon>Eukaryota</taxon>
        <taxon>Fungi</taxon>
        <taxon>Fungi incertae sedis</taxon>
        <taxon>Zoopagomycota</taxon>
        <taxon>Kickxellomycotina</taxon>
        <taxon>Dimargaritomycetes</taxon>
        <taxon>Dimargaritales</taxon>
        <taxon>Dimargaritaceae</taxon>
        <taxon>Dispira</taxon>
    </lineage>
</organism>
<dbReference type="GO" id="GO:0003697">
    <property type="term" value="F:single-stranded DNA binding"/>
    <property type="evidence" value="ECO:0007669"/>
    <property type="project" value="InterPro"/>
</dbReference>
<dbReference type="Gene3D" id="2.40.50.140">
    <property type="entry name" value="Nucleic acid-binding proteins"/>
    <property type="match status" value="1"/>
</dbReference>
<name>A0A9W8AQT8_9FUNG</name>
<comment type="caution">
    <text evidence="11">The sequence shown here is derived from an EMBL/GenBank/DDBJ whole genome shotgun (WGS) entry which is preliminary data.</text>
</comment>
<dbReference type="GO" id="GO:0006270">
    <property type="term" value="P:DNA replication initiation"/>
    <property type="evidence" value="ECO:0007669"/>
    <property type="project" value="InterPro"/>
</dbReference>
<dbReference type="GO" id="GO:0008270">
    <property type="term" value="F:zinc ion binding"/>
    <property type="evidence" value="ECO:0007669"/>
    <property type="project" value="UniProtKB-KW"/>
</dbReference>